<dbReference type="FunFam" id="1.20.1270.50:FF:000001">
    <property type="entry name" value="Alpha-mannosidase"/>
    <property type="match status" value="1"/>
</dbReference>
<evidence type="ECO:0000256" key="3">
    <source>
        <dbReference type="ARBA" id="ARBA00022723"/>
    </source>
</evidence>
<evidence type="ECO:0000256" key="5">
    <source>
        <dbReference type="ARBA" id="ARBA00022833"/>
    </source>
</evidence>
<keyword evidence="4 10" id="KW-0378">Hydrolase</keyword>
<dbReference type="EMBL" id="NCKU01002621">
    <property type="protein sequence ID" value="RWS09184.1"/>
    <property type="molecule type" value="Genomic_DNA"/>
</dbReference>
<dbReference type="CDD" id="cd10809">
    <property type="entry name" value="GH38N_AMII_GMII_SfManIII_like"/>
    <property type="match status" value="1"/>
</dbReference>
<comment type="similarity">
    <text evidence="1 10">Belongs to the glycosyl hydrolase 38 family.</text>
</comment>
<dbReference type="GO" id="GO:0000139">
    <property type="term" value="C:Golgi membrane"/>
    <property type="evidence" value="ECO:0007669"/>
    <property type="project" value="TreeGrafter"/>
</dbReference>
<keyword evidence="7 10" id="KW-0326">Glycosidase</keyword>
<dbReference type="Gene3D" id="2.70.98.30">
    <property type="entry name" value="Golgi alpha-mannosidase II, domain 4"/>
    <property type="match status" value="1"/>
</dbReference>
<dbReference type="InterPro" id="IPR011330">
    <property type="entry name" value="Glyco_hydro/deAcase_b/a-brl"/>
</dbReference>
<dbReference type="GO" id="GO:0006491">
    <property type="term" value="P:N-glycan processing"/>
    <property type="evidence" value="ECO:0007669"/>
    <property type="project" value="TreeGrafter"/>
</dbReference>
<dbReference type="InterPro" id="IPR011682">
    <property type="entry name" value="Glyco_hydro_38_C"/>
</dbReference>
<dbReference type="Pfam" id="PF01074">
    <property type="entry name" value="Glyco_hydro_38N"/>
    <property type="match status" value="1"/>
</dbReference>
<evidence type="ECO:0000313" key="13">
    <source>
        <dbReference type="EMBL" id="RWS09184.1"/>
    </source>
</evidence>
<dbReference type="InterPro" id="IPR015341">
    <property type="entry name" value="Glyco_hydro_38_cen"/>
</dbReference>
<dbReference type="Pfam" id="PF07748">
    <property type="entry name" value="Glyco_hydro_38C"/>
    <property type="match status" value="1"/>
</dbReference>
<dbReference type="Gene3D" id="1.20.1270.50">
    <property type="entry name" value="Glycoside hydrolase family 38, central domain"/>
    <property type="match status" value="1"/>
</dbReference>
<dbReference type="InterPro" id="IPR011013">
    <property type="entry name" value="Gal_mutarotase_sf_dom"/>
</dbReference>
<keyword evidence="11" id="KW-0472">Membrane</keyword>
<protein>
    <recommendedName>
        <fullName evidence="10">Alpha-mannosidase</fullName>
        <ecNumber evidence="10">3.2.1.-</ecNumber>
    </recommendedName>
</protein>
<dbReference type="Gene3D" id="2.60.40.1180">
    <property type="entry name" value="Golgi alpha-mannosidase II"/>
    <property type="match status" value="1"/>
</dbReference>
<dbReference type="PANTHER" id="PTHR11607:SF3">
    <property type="entry name" value="LYSOSOMAL ALPHA-MANNOSIDASE"/>
    <property type="match status" value="1"/>
</dbReference>
<dbReference type="Gene3D" id="3.20.110.10">
    <property type="entry name" value="Glycoside hydrolase 38, N terminal domain"/>
    <property type="match status" value="1"/>
</dbReference>
<keyword evidence="11" id="KW-0812">Transmembrane</keyword>
<evidence type="ECO:0000256" key="11">
    <source>
        <dbReference type="SAM" id="Phobius"/>
    </source>
</evidence>
<evidence type="ECO:0000256" key="9">
    <source>
        <dbReference type="ARBA" id="ARBA00093232"/>
    </source>
</evidence>
<keyword evidence="5 10" id="KW-0862">Zinc</keyword>
<dbReference type="EC" id="3.2.1.-" evidence="10"/>
<dbReference type="FunFam" id="3.20.110.10:FF:000003">
    <property type="entry name" value="Alpha-mannosidase"/>
    <property type="match status" value="1"/>
</dbReference>
<dbReference type="OrthoDB" id="10261055at2759"/>
<evidence type="ECO:0000256" key="6">
    <source>
        <dbReference type="ARBA" id="ARBA00023157"/>
    </source>
</evidence>
<reference evidence="13 14" key="1">
    <citation type="journal article" date="2018" name="Gigascience">
        <title>Genomes of trombidid mites reveal novel predicted allergens and laterally-transferred genes associated with secondary metabolism.</title>
        <authorList>
            <person name="Dong X."/>
            <person name="Chaisiri K."/>
            <person name="Xia D."/>
            <person name="Armstrong S.D."/>
            <person name="Fang Y."/>
            <person name="Donnelly M.J."/>
            <person name="Kadowaki T."/>
            <person name="McGarry J.W."/>
            <person name="Darby A.C."/>
            <person name="Makepeace B.L."/>
        </authorList>
    </citation>
    <scope>NUCLEOTIDE SEQUENCE [LARGE SCALE GENOMIC DNA]</scope>
    <source>
        <strain evidence="13">UoL-WK</strain>
    </source>
</reference>
<organism evidence="13 14">
    <name type="scientific">Dinothrombium tinctorium</name>
    <dbReference type="NCBI Taxonomy" id="1965070"/>
    <lineage>
        <taxon>Eukaryota</taxon>
        <taxon>Metazoa</taxon>
        <taxon>Ecdysozoa</taxon>
        <taxon>Arthropoda</taxon>
        <taxon>Chelicerata</taxon>
        <taxon>Arachnida</taxon>
        <taxon>Acari</taxon>
        <taxon>Acariformes</taxon>
        <taxon>Trombidiformes</taxon>
        <taxon>Prostigmata</taxon>
        <taxon>Anystina</taxon>
        <taxon>Parasitengona</taxon>
        <taxon>Trombidioidea</taxon>
        <taxon>Trombidiidae</taxon>
        <taxon>Dinothrombium</taxon>
    </lineage>
</organism>
<dbReference type="PANTHER" id="PTHR11607">
    <property type="entry name" value="ALPHA-MANNOSIDASE"/>
    <property type="match status" value="1"/>
</dbReference>
<dbReference type="SUPFAM" id="SSF88688">
    <property type="entry name" value="Families 57/38 glycoside transferase middle domain"/>
    <property type="match status" value="1"/>
</dbReference>
<dbReference type="STRING" id="1965070.A0A3S3P008"/>
<keyword evidence="14" id="KW-1185">Reference proteome</keyword>
<name>A0A3S3P008_9ACAR</name>
<keyword evidence="3 10" id="KW-0479">Metal-binding</keyword>
<evidence type="ECO:0000256" key="1">
    <source>
        <dbReference type="ARBA" id="ARBA00009792"/>
    </source>
</evidence>
<comment type="caution">
    <text evidence="13">The sequence shown here is derived from an EMBL/GenBank/DDBJ whole genome shotgun (WGS) entry which is preliminary data.</text>
</comment>
<dbReference type="GO" id="GO:0046872">
    <property type="term" value="F:metal ion binding"/>
    <property type="evidence" value="ECO:0007669"/>
    <property type="project" value="UniProtKB-KW"/>
</dbReference>
<evidence type="ECO:0000313" key="14">
    <source>
        <dbReference type="Proteomes" id="UP000285301"/>
    </source>
</evidence>
<evidence type="ECO:0000256" key="8">
    <source>
        <dbReference type="ARBA" id="ARBA00059516"/>
    </source>
</evidence>
<dbReference type="SUPFAM" id="SSF88713">
    <property type="entry name" value="Glycoside hydrolase/deacetylase"/>
    <property type="match status" value="1"/>
</dbReference>
<dbReference type="InterPro" id="IPR028995">
    <property type="entry name" value="Glyco_hydro_57/38_cen_sf"/>
</dbReference>
<evidence type="ECO:0000259" key="12">
    <source>
        <dbReference type="SMART" id="SM00872"/>
    </source>
</evidence>
<dbReference type="SUPFAM" id="SSF74650">
    <property type="entry name" value="Galactose mutarotase-like"/>
    <property type="match status" value="1"/>
</dbReference>
<dbReference type="Proteomes" id="UP000285301">
    <property type="component" value="Unassembled WGS sequence"/>
</dbReference>
<comment type="subunit">
    <text evidence="2">Homodimer; disulfide-linked.</text>
</comment>
<keyword evidence="6" id="KW-1015">Disulfide bond</keyword>
<dbReference type="Pfam" id="PF09261">
    <property type="entry name" value="Alpha-mann_mid"/>
    <property type="match status" value="1"/>
</dbReference>
<evidence type="ECO:0000256" key="2">
    <source>
        <dbReference type="ARBA" id="ARBA00011748"/>
    </source>
</evidence>
<proteinExistence type="inferred from homology"/>
<evidence type="ECO:0000256" key="4">
    <source>
        <dbReference type="ARBA" id="ARBA00022801"/>
    </source>
</evidence>
<dbReference type="InterPro" id="IPR013780">
    <property type="entry name" value="Glyco_hydro_b"/>
</dbReference>
<dbReference type="InterPro" id="IPR027291">
    <property type="entry name" value="Glyco_hydro_38_N_sf"/>
</dbReference>
<dbReference type="AlphaFoldDB" id="A0A3S3P008"/>
<evidence type="ECO:0000256" key="7">
    <source>
        <dbReference type="ARBA" id="ARBA00023295"/>
    </source>
</evidence>
<dbReference type="InterPro" id="IPR000602">
    <property type="entry name" value="Glyco_hydro_38_N"/>
</dbReference>
<dbReference type="GO" id="GO:0004572">
    <property type="term" value="F:mannosyl-oligosaccharide 1,3-1,6-alpha-mannosidase activity"/>
    <property type="evidence" value="ECO:0007669"/>
    <property type="project" value="UniProtKB-EC"/>
</dbReference>
<evidence type="ECO:0000256" key="10">
    <source>
        <dbReference type="RuleBase" id="RU361199"/>
    </source>
</evidence>
<accession>A0A3S3P008</accession>
<comment type="cofactor">
    <cofactor evidence="10">
        <name>Zn(2+)</name>
        <dbReference type="ChEBI" id="CHEBI:29105"/>
    </cofactor>
    <text evidence="10">Binds 1 zinc ion per subunit.</text>
</comment>
<comment type="function">
    <text evidence="8">Catalyzes the first committed step in the biosynthesis of complex N-glycans. It controls conversion of high mannose to complex N-glycans; the final hydrolytic step in the N-glycan maturation pathway.</text>
</comment>
<dbReference type="InterPro" id="IPR037094">
    <property type="entry name" value="Glyco_hydro_38_cen_sf"/>
</dbReference>
<feature type="domain" description="Glycoside hydrolase family 38 central" evidence="12">
    <location>
        <begin position="478"/>
        <end position="561"/>
    </location>
</feature>
<dbReference type="GO" id="GO:0030246">
    <property type="term" value="F:carbohydrate binding"/>
    <property type="evidence" value="ECO:0007669"/>
    <property type="project" value="InterPro"/>
</dbReference>
<gene>
    <name evidence="13" type="ORF">B4U79_06304</name>
</gene>
<feature type="transmembrane region" description="Helical" evidence="11">
    <location>
        <begin position="9"/>
        <end position="28"/>
    </location>
</feature>
<dbReference type="InterPro" id="IPR050843">
    <property type="entry name" value="Glycosyl_Hydrlase_38"/>
</dbReference>
<comment type="catalytic activity">
    <reaction evidence="9">
        <text>N(4)-{beta-D-GlcNAc-(1-&gt;2)-alpha-D-Man-(1-&gt;3)-[alpha-D-Man-(1-&gt;3)-[alpha-D-Man-(1-&gt;6)]-alpha-D-Man-(1-&gt;6)]-beta-D-Man-(1-&gt;4)-beta-D-GlcNAc-(1-&gt;4)-beta-D-GlcNAc}-L-asparaginyl-[protein] + 2 H2O = 2 alpha-D-mannopyranose + an N(4)-{beta-D-GlcNAc-(1-&gt;2)-alpha-D-Man-(1-&gt;3)-[alpha-D-Man-(1-&gt;6)]-beta-D-Man-(1-&gt;4)-beta-D-GlcNAc-(1-&gt;4)-beta-D-GlcNAc}-L-asparaginyl-[protein]</text>
        <dbReference type="Rhea" id="RHEA:56052"/>
        <dbReference type="Rhea" id="RHEA-COMP:14368"/>
        <dbReference type="Rhea" id="RHEA-COMP:14369"/>
        <dbReference type="ChEBI" id="CHEBI:15377"/>
        <dbReference type="ChEBI" id="CHEBI:28729"/>
        <dbReference type="ChEBI" id="CHEBI:60615"/>
        <dbReference type="ChEBI" id="CHEBI:60625"/>
        <dbReference type="EC" id="3.2.1.114"/>
    </reaction>
</comment>
<dbReference type="GO" id="GO:0006013">
    <property type="term" value="P:mannose metabolic process"/>
    <property type="evidence" value="ECO:0007669"/>
    <property type="project" value="InterPro"/>
</dbReference>
<keyword evidence="11" id="KW-1133">Transmembrane helix</keyword>
<sequence>MQRVFRKKWLYLTFVTLFLLTTIYLILFREMNESLSLESNGKLIDTEIEARLNSLETGLKENREILNAVKRRVDQVSQSLRSKAAFLDPTSGEEMCKTNSKEIAASFSEETVEHIYDELKFDNPDGGVWKQGWNVIVNESKFASEKLKVFVVPHSHNDPGWIKTFDQYFQTQTRHILNNMLKKLSENAKASFIWAEVSYFALWWETLKSEDQREMVKTLLDNGQLEFVNGGWVMNDEANTHYFAIISQMVEGHQWLKHNLDYKPRHGWSIDPFGMSSTMAFLLKRMGLTAMVVQRVHYSIKKYLAQRQLLEFDWKQFWEIKDTKQIICHIEPFFSYDIPHTCGPDPKVCCQFDFKRLPPNRLSCPWKAPPQVITDKNLKERAQLLVDQYKKKSMLFRSNSLLVPLGDDFRYDKLAEWDMQFKNYQKLFDYLNSHPEYNVEIKFGTLADYFNSLLSSIPPKNFASLVGDFFTYADRDDHYWSGYYTSRPFYKRFDRVLESYLRGTEIIYSLASIVNGGKSLLLENLSIPLTYARQNLALFQHHDAITGTAKDHVVKDYAGRMLQSIKNTQKVISELTSTLLHFPKHSFPVKFIDNYFNSESLPSKNVIKLTDENSKWSLIVYNSLAISRNELICVYIQSNKTYWIIRNSKGKLIEEVQINAVWNGEQQLHDIREACFFAHLKPLSLTQFFIETTEKAENKYDYSSHVLYNYGEQAKKPPSEIVISTNSLKLVFNGADGMLREVIRHQKGLFAKKNNVRIQFMTYGTRKAKESPKSGAYLFLPDSDEAQDVNYSKPKIRVTTGSLFSKIEVSILKPVSIYHQVTVIKDTDTFNIDNVVHLQKGSMDNQELIMRFFTDINNSNEFFTDLNGLQMVRRKYYDKIALQGNVYPMPTMMYFESYKTRMNILTAQPLGTTSRHPGFVDVFLDRRLMQDDQRGVNQGVTDNKPTRESFIILIEEKPAANEKASLKAQLESLKQLNPVNLMYSLKHNTQGEISFLRSPLPCDIHLLNLRSNLISYNEFSLFLHRFGTSCDTSCPKQQKFTIGSLFTSNVIDAIEPYASRVSLSLMHEIKSNVSVFEESASLEEMDFDVYNLKLK</sequence>
<dbReference type="SMART" id="SM00872">
    <property type="entry name" value="Alpha-mann_mid"/>
    <property type="match status" value="1"/>
</dbReference>